<gene>
    <name evidence="1" type="ORF">GCM10022210_17590</name>
</gene>
<accession>A0ABP7PPT8</accession>
<reference evidence="2" key="1">
    <citation type="journal article" date="2019" name="Int. J. Syst. Evol. Microbiol.">
        <title>The Global Catalogue of Microorganisms (GCM) 10K type strain sequencing project: providing services to taxonomists for standard genome sequencing and annotation.</title>
        <authorList>
            <consortium name="The Broad Institute Genomics Platform"/>
            <consortium name="The Broad Institute Genome Sequencing Center for Infectious Disease"/>
            <person name="Wu L."/>
            <person name="Ma J."/>
        </authorList>
    </citation>
    <scope>NUCLEOTIDE SEQUENCE [LARGE SCALE GENOMIC DNA]</scope>
    <source>
        <strain evidence="2">JCM 16601</strain>
    </source>
</reference>
<proteinExistence type="predicted"/>
<protein>
    <submittedName>
        <fullName evidence="1">Uncharacterized protein</fullName>
    </submittedName>
</protein>
<dbReference type="Proteomes" id="UP001500742">
    <property type="component" value="Unassembled WGS sequence"/>
</dbReference>
<sequence length="87" mass="9034">MTSQKYLNGVLTVIAFCLVILTLSVVGVFPKANAAVTPSKFVTVPLNPDGSLNVKVLGEQEINIVRVAGINIAADDAKGGKLPVSVK</sequence>
<keyword evidence="2" id="KW-1185">Reference proteome</keyword>
<dbReference type="EMBL" id="BAAAZC010000011">
    <property type="protein sequence ID" value="GAA3969215.1"/>
    <property type="molecule type" value="Genomic_DNA"/>
</dbReference>
<name>A0ABP7PPT8_9SPHI</name>
<dbReference type="RefSeq" id="WP_259095878.1">
    <property type="nucleotide sequence ID" value="NZ_BAAAZC010000011.1"/>
</dbReference>
<comment type="caution">
    <text evidence="1">The sequence shown here is derived from an EMBL/GenBank/DDBJ whole genome shotgun (WGS) entry which is preliminary data.</text>
</comment>
<evidence type="ECO:0000313" key="2">
    <source>
        <dbReference type="Proteomes" id="UP001500742"/>
    </source>
</evidence>
<organism evidence="1 2">
    <name type="scientific">Mucilaginibacter dorajii</name>
    <dbReference type="NCBI Taxonomy" id="692994"/>
    <lineage>
        <taxon>Bacteria</taxon>
        <taxon>Pseudomonadati</taxon>
        <taxon>Bacteroidota</taxon>
        <taxon>Sphingobacteriia</taxon>
        <taxon>Sphingobacteriales</taxon>
        <taxon>Sphingobacteriaceae</taxon>
        <taxon>Mucilaginibacter</taxon>
    </lineage>
</organism>
<evidence type="ECO:0000313" key="1">
    <source>
        <dbReference type="EMBL" id="GAA3969215.1"/>
    </source>
</evidence>